<dbReference type="InterPro" id="IPR040976">
    <property type="entry name" value="Pkinase_fungal"/>
</dbReference>
<dbReference type="Proteomes" id="UP000287166">
    <property type="component" value="Unassembled WGS sequence"/>
</dbReference>
<sequence>MATPSPPSSQEFLPEPVTPHRSSRNVVVAATPTTRDETGAQQWGFESKLANDRYERYSQEAEEFTVGPMPIEDFLNFLPEAPTKRPSARNAFSDVPECADKEKDIYTPLIAALNAERNGRKRCPGFVFLDTSSRGTNHGKPGSVKPDVVCYSTEIVDSVETNKTTHEPIGDLSFADLYIEVKGRPEQDYFTDPPPNSDPAAHKFVLNIASERKLDRAKHDLGQNIAYAVDAFARQFRTSYFSVSLSGTLARLIRWDRGGIMVSESFDLHKKPQALCEFLWRYAHASGAERGYDCTVEHATEEEEALFEKCITGHVQLQLDLEDIGQLVGKEKKAAEKKLAAGVEEHFQPGTVAAVTTFDENSNKHRVLVSRPIVWPLSLASRATREYWAVAADGDCGKVVYLKDTWRYTGDGLLKEGDVLADLLGGGVPHIPQLVHHGDVPQCPDSNDMDVDDERGEQTGFQRTLTPRFETANWACKNGQAKLRTYPQVHYRLVLGTVGYGLHKFRGTKELLSGTYDAYQAVIGAYYMDDETKRRLHRDVSMGSIILAKDSTGQIRQGYLIHWELSCLVNNKGRPRDYRRTGAFQFISQRTLTPGVAHTIQDDMESMLWVVLYCSILWLGHNRSPRSVLLTLESLFDQHLSDEDGSISGGAGKLVNQHDQRYTDRIRFSNPTIQRWLDTVMKFNSSYLNAQQHNVESAMVWEDPKAFDKFWKDFIANNDLAEDDRVDRPLPPNQVPRNGQPNPPPLPATRTMTALFRDVTLKSLITPGMKRKAEGDPVGAERQGSKRGCVSGPSGPMTRAKGRAEAQSMRTELQVVKGSSFPAFRGPVAQARASKKAGNSRQRRADK</sequence>
<dbReference type="PANTHER" id="PTHR38248">
    <property type="entry name" value="FUNK1 6"/>
    <property type="match status" value="1"/>
</dbReference>
<dbReference type="EMBL" id="BFAD01000006">
    <property type="protein sequence ID" value="GBE84586.1"/>
    <property type="molecule type" value="Genomic_DNA"/>
</dbReference>
<protein>
    <recommendedName>
        <fullName evidence="2">Fungal-type protein kinase domain-containing protein</fullName>
    </recommendedName>
</protein>
<dbReference type="Pfam" id="PF17667">
    <property type="entry name" value="Pkinase_fungal"/>
    <property type="match status" value="1"/>
</dbReference>
<evidence type="ECO:0000313" key="4">
    <source>
        <dbReference type="Proteomes" id="UP000287166"/>
    </source>
</evidence>
<evidence type="ECO:0000259" key="2">
    <source>
        <dbReference type="Pfam" id="PF17667"/>
    </source>
</evidence>
<evidence type="ECO:0000313" key="3">
    <source>
        <dbReference type="EMBL" id="GBE84586.1"/>
    </source>
</evidence>
<feature type="domain" description="Fungal-type protein kinase" evidence="2">
    <location>
        <begin position="209"/>
        <end position="613"/>
    </location>
</feature>
<keyword evidence="4" id="KW-1185">Reference proteome</keyword>
<dbReference type="PANTHER" id="PTHR38248:SF2">
    <property type="entry name" value="FUNK1 11"/>
    <property type="match status" value="1"/>
</dbReference>
<feature type="region of interest" description="Disordered" evidence="1">
    <location>
        <begin position="1"/>
        <end position="25"/>
    </location>
</feature>
<name>A0A401GQT5_9APHY</name>
<proteinExistence type="predicted"/>
<feature type="region of interest" description="Disordered" evidence="1">
    <location>
        <begin position="766"/>
        <end position="847"/>
    </location>
</feature>
<dbReference type="AlphaFoldDB" id="A0A401GQT5"/>
<organism evidence="3 4">
    <name type="scientific">Sparassis crispa</name>
    <dbReference type="NCBI Taxonomy" id="139825"/>
    <lineage>
        <taxon>Eukaryota</taxon>
        <taxon>Fungi</taxon>
        <taxon>Dikarya</taxon>
        <taxon>Basidiomycota</taxon>
        <taxon>Agaricomycotina</taxon>
        <taxon>Agaricomycetes</taxon>
        <taxon>Polyporales</taxon>
        <taxon>Sparassidaceae</taxon>
        <taxon>Sparassis</taxon>
    </lineage>
</organism>
<dbReference type="RefSeq" id="XP_027615499.1">
    <property type="nucleotide sequence ID" value="XM_027759698.1"/>
</dbReference>
<reference evidence="3 4" key="1">
    <citation type="journal article" date="2018" name="Sci. Rep.">
        <title>Genome sequence of the cauliflower mushroom Sparassis crispa (Hanabiratake) and its association with beneficial usage.</title>
        <authorList>
            <person name="Kiyama R."/>
            <person name="Furutani Y."/>
            <person name="Kawaguchi K."/>
            <person name="Nakanishi T."/>
        </authorList>
    </citation>
    <scope>NUCLEOTIDE SEQUENCE [LARGE SCALE GENOMIC DNA]</scope>
</reference>
<dbReference type="GeneID" id="38781503"/>
<evidence type="ECO:0000256" key="1">
    <source>
        <dbReference type="SAM" id="MobiDB-lite"/>
    </source>
</evidence>
<feature type="region of interest" description="Disordered" evidence="1">
    <location>
        <begin position="722"/>
        <end position="749"/>
    </location>
</feature>
<comment type="caution">
    <text evidence="3">The sequence shown here is derived from an EMBL/GenBank/DDBJ whole genome shotgun (WGS) entry which is preliminary data.</text>
</comment>
<dbReference type="InParanoid" id="A0A401GQT5"/>
<accession>A0A401GQT5</accession>
<gene>
    <name evidence="3" type="ORF">SCP_0605650</name>
</gene>
<dbReference type="OrthoDB" id="3265188at2759"/>